<dbReference type="Proteomes" id="UP000323300">
    <property type="component" value="Unassembled WGS sequence"/>
</dbReference>
<reference evidence="1 2" key="1">
    <citation type="submission" date="2016-10" db="EMBL/GenBank/DDBJ databases">
        <authorList>
            <person name="Varghese N."/>
            <person name="Submissions S."/>
        </authorList>
    </citation>
    <scope>NUCLEOTIDE SEQUENCE [LARGE SCALE GENOMIC DNA]</scope>
    <source>
        <strain evidence="1 2">DSM 21822</strain>
    </source>
</reference>
<dbReference type="EMBL" id="FOSL01000026">
    <property type="protein sequence ID" value="SFL05181.1"/>
    <property type="molecule type" value="Genomic_DNA"/>
</dbReference>
<keyword evidence="2" id="KW-1185">Reference proteome</keyword>
<proteinExistence type="predicted"/>
<organism evidence="1 2">
    <name type="scientific">Neomesorhizobium albiziae</name>
    <dbReference type="NCBI Taxonomy" id="335020"/>
    <lineage>
        <taxon>Bacteria</taxon>
        <taxon>Pseudomonadati</taxon>
        <taxon>Pseudomonadota</taxon>
        <taxon>Alphaproteobacteria</taxon>
        <taxon>Hyphomicrobiales</taxon>
        <taxon>Phyllobacteriaceae</taxon>
        <taxon>Neomesorhizobium</taxon>
    </lineage>
</organism>
<protein>
    <submittedName>
        <fullName evidence="1">Uncharacterized protein</fullName>
    </submittedName>
</protein>
<name>A0A1I4EM05_9HYPH</name>
<sequence length="138" mass="14445">MDEDRVGIGLGIGMRAGKRLILAVAGNEGLYPRHQHEAGVRDGVFHSLQSAAQLLDVGERVAIANERIHLREGLVLDAYAARTAFVQVAGDKPSVVEIAEAAVAVDENGNAGSTSHTFHHIGHFAPGGLVGIAGRPRA</sequence>
<gene>
    <name evidence="1" type="ORF">SAMN04488498_12668</name>
</gene>
<accession>A0A1I4EM05</accession>
<evidence type="ECO:0000313" key="1">
    <source>
        <dbReference type="EMBL" id="SFL05181.1"/>
    </source>
</evidence>
<dbReference type="AlphaFoldDB" id="A0A1I4EM05"/>
<evidence type="ECO:0000313" key="2">
    <source>
        <dbReference type="Proteomes" id="UP000323300"/>
    </source>
</evidence>